<evidence type="ECO:0000313" key="3">
    <source>
        <dbReference type="EMBL" id="SFP56210.1"/>
    </source>
</evidence>
<feature type="domain" description="Inner membrane protein YgaP-like transmembrane" evidence="2">
    <location>
        <begin position="1"/>
        <end position="61"/>
    </location>
</feature>
<reference evidence="4" key="1">
    <citation type="submission" date="2016-10" db="EMBL/GenBank/DDBJ databases">
        <authorList>
            <person name="Varghese N."/>
            <person name="Submissions S."/>
        </authorList>
    </citation>
    <scope>NUCLEOTIDE SEQUENCE [LARGE SCALE GENOMIC DNA]</scope>
    <source>
        <strain evidence="4">JCM 18195</strain>
    </source>
</reference>
<dbReference type="Proteomes" id="UP000243084">
    <property type="component" value="Unassembled WGS sequence"/>
</dbReference>
<feature type="transmembrane region" description="Helical" evidence="1">
    <location>
        <begin position="12"/>
        <end position="32"/>
    </location>
</feature>
<name>A0A1I5RCQ6_9GAMM</name>
<evidence type="ECO:0000259" key="2">
    <source>
        <dbReference type="Pfam" id="PF11127"/>
    </source>
</evidence>
<dbReference type="EMBL" id="FOXM01000003">
    <property type="protein sequence ID" value="SFP56210.1"/>
    <property type="molecule type" value="Genomic_DNA"/>
</dbReference>
<proteinExistence type="predicted"/>
<keyword evidence="4" id="KW-1185">Reference proteome</keyword>
<organism evidence="3 4">
    <name type="scientific">Geopseudomonas sagittaria</name>
    <dbReference type="NCBI Taxonomy" id="1135990"/>
    <lineage>
        <taxon>Bacteria</taxon>
        <taxon>Pseudomonadati</taxon>
        <taxon>Pseudomonadota</taxon>
        <taxon>Gammaproteobacteria</taxon>
        <taxon>Pseudomonadales</taxon>
        <taxon>Pseudomonadaceae</taxon>
        <taxon>Geopseudomonas</taxon>
    </lineage>
</organism>
<dbReference type="RefSeq" id="WP_092429150.1">
    <property type="nucleotide sequence ID" value="NZ_FOXM01000003.1"/>
</dbReference>
<evidence type="ECO:0000313" key="4">
    <source>
        <dbReference type="Proteomes" id="UP000243084"/>
    </source>
</evidence>
<accession>A0A1I5RCQ6</accession>
<keyword evidence="1" id="KW-0472">Membrane</keyword>
<dbReference type="OrthoDB" id="9804804at2"/>
<sequence>MQCNVGKTDKILRIIAGLALLLLGATGVIGWWGLIGLAPLATGLLGWCPAYSLLGIKTCGKGQ</sequence>
<evidence type="ECO:0000256" key="1">
    <source>
        <dbReference type="SAM" id="Phobius"/>
    </source>
</evidence>
<keyword evidence="1" id="KW-1133">Transmembrane helix</keyword>
<dbReference type="InterPro" id="IPR021309">
    <property type="entry name" value="YgaP-like_TM"/>
</dbReference>
<keyword evidence="1" id="KW-0812">Transmembrane</keyword>
<dbReference type="Pfam" id="PF11127">
    <property type="entry name" value="YgaP-like_TM"/>
    <property type="match status" value="1"/>
</dbReference>
<dbReference type="AlphaFoldDB" id="A0A1I5RCQ6"/>
<gene>
    <name evidence="3" type="ORF">SAMN05216229_103281</name>
</gene>
<protein>
    <recommendedName>
        <fullName evidence="2">Inner membrane protein YgaP-like transmembrane domain-containing protein</fullName>
    </recommendedName>
</protein>